<dbReference type="EMBL" id="CP035491">
    <property type="protein sequence ID" value="QAY74262.1"/>
    <property type="molecule type" value="Genomic_DNA"/>
</dbReference>
<sequence>MREGGKRASRCASRSSVVALLSACYRPHPSLLGWNSRSFERCTAAPTDPARRCLVTDTWTPTRVRELESLLTERDGHILEDLERFRALSTRLIQRLHFPAGLHGLHATVPTATRLANRVLLRLEAHGLIARIDRRVGGALRGSAATTWHLAATGERLLRARRGESGRRRYVTPSRDFLAHTLAVAEFAGATKESELRGEIDVLELDTEPSCWRPFHGPVGVVTLKPDLFTVVANADVEAHVFVEIDRGTEHLPAVIKKCRTYQQYRQTGLAQASSGVFPAVLWVTPDAERARKLRTAIRREPDLPADLFTICEEAEALTALTVFLAPSPTSRKEVSS</sequence>
<dbReference type="InterPro" id="IPR025855">
    <property type="entry name" value="Replic_Relax"/>
</dbReference>
<gene>
    <name evidence="1" type="ORF">ET445_13930</name>
</gene>
<dbReference type="OrthoDB" id="4146863at2"/>
<organism evidence="1 2">
    <name type="scientific">Agromyces protaetiae</name>
    <dbReference type="NCBI Taxonomy" id="2509455"/>
    <lineage>
        <taxon>Bacteria</taxon>
        <taxon>Bacillati</taxon>
        <taxon>Actinomycetota</taxon>
        <taxon>Actinomycetes</taxon>
        <taxon>Micrococcales</taxon>
        <taxon>Microbacteriaceae</taxon>
        <taxon>Agromyces</taxon>
    </lineage>
</organism>
<evidence type="ECO:0000313" key="1">
    <source>
        <dbReference type="EMBL" id="QAY74262.1"/>
    </source>
</evidence>
<name>A0A4P6FDQ9_9MICO</name>
<evidence type="ECO:0008006" key="3">
    <source>
        <dbReference type="Google" id="ProtNLM"/>
    </source>
</evidence>
<keyword evidence="2" id="KW-1185">Reference proteome</keyword>
<proteinExistence type="predicted"/>
<dbReference type="Proteomes" id="UP000291259">
    <property type="component" value="Chromosome"/>
</dbReference>
<dbReference type="Pfam" id="PF13814">
    <property type="entry name" value="Replic_Relax"/>
    <property type="match status" value="1"/>
</dbReference>
<accession>A0A4P6FDQ9</accession>
<reference evidence="1 2" key="1">
    <citation type="submission" date="2019-01" db="EMBL/GenBank/DDBJ databases">
        <title>Genome sequencing of strain FW100M-8.</title>
        <authorList>
            <person name="Heo J."/>
            <person name="Kim S.-J."/>
            <person name="Kim J.-S."/>
            <person name="Hong S.-B."/>
            <person name="Kwon S.-W."/>
        </authorList>
    </citation>
    <scope>NUCLEOTIDE SEQUENCE [LARGE SCALE GENOMIC DNA]</scope>
    <source>
        <strain evidence="1 2">FW100M-8</strain>
    </source>
</reference>
<evidence type="ECO:0000313" key="2">
    <source>
        <dbReference type="Proteomes" id="UP000291259"/>
    </source>
</evidence>
<dbReference type="AlphaFoldDB" id="A0A4P6FDQ9"/>
<dbReference type="KEGG" id="agf:ET445_13930"/>
<protein>
    <recommendedName>
        <fullName evidence="3">Replication-relaxation</fullName>
    </recommendedName>
</protein>